<keyword evidence="2" id="KW-1185">Reference proteome</keyword>
<protein>
    <submittedName>
        <fullName evidence="1">Uncharacterized protein</fullName>
    </submittedName>
</protein>
<reference evidence="1 2" key="1">
    <citation type="journal article" date="2021" name="Nat. Plants">
        <title>The Taxus genome provides insights into paclitaxel biosynthesis.</title>
        <authorList>
            <person name="Xiong X."/>
            <person name="Gou J."/>
            <person name="Liao Q."/>
            <person name="Li Y."/>
            <person name="Zhou Q."/>
            <person name="Bi G."/>
            <person name="Li C."/>
            <person name="Du R."/>
            <person name="Wang X."/>
            <person name="Sun T."/>
            <person name="Guo L."/>
            <person name="Liang H."/>
            <person name="Lu P."/>
            <person name="Wu Y."/>
            <person name="Zhang Z."/>
            <person name="Ro D.K."/>
            <person name="Shang Y."/>
            <person name="Huang S."/>
            <person name="Yan J."/>
        </authorList>
    </citation>
    <scope>NUCLEOTIDE SEQUENCE [LARGE SCALE GENOMIC DNA]</scope>
    <source>
        <strain evidence="1">Ta-2019</strain>
    </source>
</reference>
<sequence length="102" mass="11261">MNAMLSNSDFLATCGTIINRCVGFLLYRPLTLANVLNPLYFTREGEAIYLRVSLSGMNDIRFECAIGSMLCVSSATANRSIHSYAIINPFTGIFVKMGDIRI</sequence>
<organism evidence="1 2">
    <name type="scientific">Taxus chinensis</name>
    <name type="common">Chinese yew</name>
    <name type="synonym">Taxus wallichiana var. chinensis</name>
    <dbReference type="NCBI Taxonomy" id="29808"/>
    <lineage>
        <taxon>Eukaryota</taxon>
        <taxon>Viridiplantae</taxon>
        <taxon>Streptophyta</taxon>
        <taxon>Embryophyta</taxon>
        <taxon>Tracheophyta</taxon>
        <taxon>Spermatophyta</taxon>
        <taxon>Pinopsida</taxon>
        <taxon>Pinidae</taxon>
        <taxon>Conifers II</taxon>
        <taxon>Cupressales</taxon>
        <taxon>Taxaceae</taxon>
        <taxon>Taxus</taxon>
    </lineage>
</organism>
<gene>
    <name evidence="1" type="ORF">KI387_041859</name>
</gene>
<dbReference type="Proteomes" id="UP000824469">
    <property type="component" value="Unassembled WGS sequence"/>
</dbReference>
<name>A0AA38C2E3_TAXCH</name>
<accession>A0AA38C2E3</accession>
<dbReference type="EMBL" id="JAHRHJ020001955">
    <property type="protein sequence ID" value="KAH9292955.1"/>
    <property type="molecule type" value="Genomic_DNA"/>
</dbReference>
<comment type="caution">
    <text evidence="1">The sequence shown here is derived from an EMBL/GenBank/DDBJ whole genome shotgun (WGS) entry which is preliminary data.</text>
</comment>
<feature type="non-terminal residue" evidence="1">
    <location>
        <position position="102"/>
    </location>
</feature>
<evidence type="ECO:0000313" key="1">
    <source>
        <dbReference type="EMBL" id="KAH9292955.1"/>
    </source>
</evidence>
<evidence type="ECO:0000313" key="2">
    <source>
        <dbReference type="Proteomes" id="UP000824469"/>
    </source>
</evidence>
<proteinExistence type="predicted"/>
<dbReference type="AlphaFoldDB" id="A0AA38C2E3"/>